<reference evidence="1 2" key="1">
    <citation type="journal article" date="2008" name="PLoS ONE">
        <title>A recalibrated molecular clock and independent origins for the cholera pandemic clones.</title>
        <authorList>
            <person name="Feng L."/>
            <person name="Reeves P.R."/>
            <person name="Lan R."/>
            <person name="Ren Y."/>
            <person name="Gao C."/>
            <person name="Zhou Z."/>
            <person name="Ren Y."/>
            <person name="Cheng J."/>
            <person name="Wang W."/>
            <person name="Wang J."/>
            <person name="Qian W."/>
            <person name="Li D."/>
            <person name="Wang L."/>
        </authorList>
    </citation>
    <scope>NUCLEOTIDE SEQUENCE [LARGE SCALE GENOMIC DNA]</scope>
    <source>
        <strain evidence="1 2">M66-2</strain>
    </source>
</reference>
<sequence length="31" mass="3718">MRANAAVKRYFYKFSQKTLASVKRISIMRPR</sequence>
<name>C3LRB9_VIBCM</name>
<evidence type="ECO:0000313" key="1">
    <source>
        <dbReference type="EMBL" id="ACP04699.1"/>
    </source>
</evidence>
<dbReference type="HOGENOM" id="CLU_3399032_0_0_6"/>
<proteinExistence type="predicted"/>
<dbReference type="AlphaFoldDB" id="C3LRB9"/>
<organism evidence="1 2">
    <name type="scientific">Vibrio cholerae serotype O1 (strain M66-2)</name>
    <dbReference type="NCBI Taxonomy" id="579112"/>
    <lineage>
        <taxon>Bacteria</taxon>
        <taxon>Pseudomonadati</taxon>
        <taxon>Pseudomonadota</taxon>
        <taxon>Gammaproteobacteria</taxon>
        <taxon>Vibrionales</taxon>
        <taxon>Vibrionaceae</taxon>
        <taxon>Vibrio</taxon>
    </lineage>
</organism>
<evidence type="ECO:0000313" key="2">
    <source>
        <dbReference type="Proteomes" id="UP000001217"/>
    </source>
</evidence>
<accession>C3LRB9</accession>
<dbReference type="EMBL" id="CP001233">
    <property type="protein sequence ID" value="ACP04699.1"/>
    <property type="molecule type" value="Genomic_DNA"/>
</dbReference>
<dbReference type="Proteomes" id="UP000001217">
    <property type="component" value="Chromosome I"/>
</dbReference>
<protein>
    <submittedName>
        <fullName evidence="1">Uncharacterized protein</fullName>
    </submittedName>
</protein>
<gene>
    <name evidence="1" type="ordered locus">VCM66_0372</name>
</gene>
<dbReference type="KEGG" id="vcm:VCM66_0372"/>